<dbReference type="AlphaFoldDB" id="V2URK6"/>
<accession>V2URK6</accession>
<protein>
    <submittedName>
        <fullName evidence="1">Uncharacterized protein</fullName>
    </submittedName>
</protein>
<organism evidence="1 2">
    <name type="scientific">Acinetobacter brisouii CIP 110357</name>
    <dbReference type="NCBI Taxonomy" id="1341683"/>
    <lineage>
        <taxon>Bacteria</taxon>
        <taxon>Pseudomonadati</taxon>
        <taxon>Pseudomonadota</taxon>
        <taxon>Gammaproteobacteria</taxon>
        <taxon>Moraxellales</taxon>
        <taxon>Moraxellaceae</taxon>
        <taxon>Acinetobacter</taxon>
    </lineage>
</organism>
<comment type="caution">
    <text evidence="1">The sequence shown here is derived from an EMBL/GenBank/DDBJ whole genome shotgun (WGS) entry which is preliminary data.</text>
</comment>
<dbReference type="EMBL" id="AYEU01000003">
    <property type="protein sequence ID" value="ESK52642.1"/>
    <property type="molecule type" value="Genomic_DNA"/>
</dbReference>
<dbReference type="HOGENOM" id="CLU_179037_0_0_6"/>
<reference evidence="1 2" key="1">
    <citation type="submission" date="2013-10" db="EMBL/GenBank/DDBJ databases">
        <title>The Genome Sequence of Acinetobacter brisouii CIP 110357.</title>
        <authorList>
            <consortium name="The Broad Institute Genomics Platform"/>
            <consortium name="The Broad Institute Genome Sequencing Center for Infectious Disease"/>
            <person name="Cerqueira G."/>
            <person name="Feldgarden M."/>
            <person name="Courvalin P."/>
            <person name="Grillot-Courvalin C."/>
            <person name="Clermont D."/>
            <person name="Rocha E."/>
            <person name="Yoon E.-J."/>
            <person name="Nemec A."/>
            <person name="Young S.K."/>
            <person name="Zeng Q."/>
            <person name="Gargeya S."/>
            <person name="Fitzgerald M."/>
            <person name="Abouelleil A."/>
            <person name="Alvarado L."/>
            <person name="Berlin A.M."/>
            <person name="Chapman S.B."/>
            <person name="Gainer-Dewar J."/>
            <person name="Goldberg J."/>
            <person name="Gnerre S."/>
            <person name="Griggs A."/>
            <person name="Gujja S."/>
            <person name="Hansen M."/>
            <person name="Howarth C."/>
            <person name="Imamovic A."/>
            <person name="Ireland A."/>
            <person name="Larimer J."/>
            <person name="McCowan C."/>
            <person name="Murphy C."/>
            <person name="Pearson M."/>
            <person name="Poon T.W."/>
            <person name="Priest M."/>
            <person name="Roberts A."/>
            <person name="Saif S."/>
            <person name="Shea T."/>
            <person name="Sykes S."/>
            <person name="Wortman J."/>
            <person name="Nusbaum C."/>
            <person name="Birren B."/>
        </authorList>
    </citation>
    <scope>NUCLEOTIDE SEQUENCE [LARGE SCALE GENOMIC DNA]</scope>
    <source>
        <strain evidence="1 2">CIP 110357</strain>
    </source>
</reference>
<keyword evidence="2" id="KW-1185">Reference proteome</keyword>
<evidence type="ECO:0000313" key="1">
    <source>
        <dbReference type="EMBL" id="ESK52642.1"/>
    </source>
</evidence>
<proteinExistence type="predicted"/>
<name>V2URK6_9GAMM</name>
<dbReference type="OrthoDB" id="6704475at2"/>
<dbReference type="Proteomes" id="UP000018418">
    <property type="component" value="Unassembled WGS sequence"/>
</dbReference>
<gene>
    <name evidence="1" type="ORF">P255_00801</name>
</gene>
<evidence type="ECO:0000313" key="2">
    <source>
        <dbReference type="Proteomes" id="UP000018418"/>
    </source>
</evidence>
<dbReference type="PATRIC" id="fig|1341683.3.peg.793"/>
<sequence>MKLLLIPLISLYLSGCLFTSSNEVKRSELLLSHFSCHNYADNSMSPINSFHEQTLNSTKQKATDYIQHYKNGDKIFNIPLDDVISQQYKLYKEACQSIGGVL</sequence>